<evidence type="ECO:0000313" key="2">
    <source>
        <dbReference type="EMBL" id="KAK0714702.1"/>
    </source>
</evidence>
<name>A0AA40AF47_9PEZI</name>
<comment type="caution">
    <text evidence="2">The sequence shown here is derived from an EMBL/GenBank/DDBJ whole genome shotgun (WGS) entry which is preliminary data.</text>
</comment>
<evidence type="ECO:0000313" key="3">
    <source>
        <dbReference type="Proteomes" id="UP001172102"/>
    </source>
</evidence>
<reference evidence="2" key="1">
    <citation type="submission" date="2023-06" db="EMBL/GenBank/DDBJ databases">
        <title>Genome-scale phylogeny and comparative genomics of the fungal order Sordariales.</title>
        <authorList>
            <consortium name="Lawrence Berkeley National Laboratory"/>
            <person name="Hensen N."/>
            <person name="Bonometti L."/>
            <person name="Westerberg I."/>
            <person name="Brannstrom I.O."/>
            <person name="Guillou S."/>
            <person name="Cros-Aarteil S."/>
            <person name="Calhoun S."/>
            <person name="Haridas S."/>
            <person name="Kuo A."/>
            <person name="Mondo S."/>
            <person name="Pangilinan J."/>
            <person name="Riley R."/>
            <person name="Labutti K."/>
            <person name="Andreopoulos B."/>
            <person name="Lipzen A."/>
            <person name="Chen C."/>
            <person name="Yanf M."/>
            <person name="Daum C."/>
            <person name="Ng V."/>
            <person name="Clum A."/>
            <person name="Steindorff A."/>
            <person name="Ohm R."/>
            <person name="Martin F."/>
            <person name="Silar P."/>
            <person name="Natvig D."/>
            <person name="Lalanne C."/>
            <person name="Gautier V."/>
            <person name="Ament-Velasquez S.L."/>
            <person name="Kruys A."/>
            <person name="Hutchinson M.I."/>
            <person name="Powell A.J."/>
            <person name="Barry K."/>
            <person name="Miller A.N."/>
            <person name="Grigoriev I.V."/>
            <person name="Debuchy R."/>
            <person name="Gladieux P."/>
            <person name="Thoren M.H."/>
            <person name="Johannesson H."/>
        </authorList>
    </citation>
    <scope>NUCLEOTIDE SEQUENCE</scope>
    <source>
        <strain evidence="2">SMH4607-1</strain>
    </source>
</reference>
<protein>
    <submittedName>
        <fullName evidence="2">Uncharacterized protein</fullName>
    </submittedName>
</protein>
<accession>A0AA40AF47</accession>
<keyword evidence="3" id="KW-1185">Reference proteome</keyword>
<feature type="region of interest" description="Disordered" evidence="1">
    <location>
        <begin position="1"/>
        <end position="72"/>
    </location>
</feature>
<feature type="compositionally biased region" description="Basic and acidic residues" evidence="1">
    <location>
        <begin position="14"/>
        <end position="23"/>
    </location>
</feature>
<evidence type="ECO:0000256" key="1">
    <source>
        <dbReference type="SAM" id="MobiDB-lite"/>
    </source>
</evidence>
<sequence>MREGNCPPRGKGTAHHEGREMPTTRKGNCPPRGEGTAHHEGIEEIWPPSRSGRAAKRGGFGHPPRRAACKSSRDAITSCHQPSRAQAATHSATLRSPVLAYISAFACTLLHCPPRRHCWCDPTTKTDENLTHRFGNTSDANWACPPSF</sequence>
<proteinExistence type="predicted"/>
<dbReference type="EMBL" id="JAUKUA010000004">
    <property type="protein sequence ID" value="KAK0714702.1"/>
    <property type="molecule type" value="Genomic_DNA"/>
</dbReference>
<dbReference type="AlphaFoldDB" id="A0AA40AF47"/>
<dbReference type="Proteomes" id="UP001172102">
    <property type="component" value="Unassembled WGS sequence"/>
</dbReference>
<gene>
    <name evidence="2" type="ORF">B0H67DRAFT_220116</name>
</gene>
<organism evidence="2 3">
    <name type="scientific">Lasiosphaeris hirsuta</name>
    <dbReference type="NCBI Taxonomy" id="260670"/>
    <lineage>
        <taxon>Eukaryota</taxon>
        <taxon>Fungi</taxon>
        <taxon>Dikarya</taxon>
        <taxon>Ascomycota</taxon>
        <taxon>Pezizomycotina</taxon>
        <taxon>Sordariomycetes</taxon>
        <taxon>Sordariomycetidae</taxon>
        <taxon>Sordariales</taxon>
        <taxon>Lasiosphaeriaceae</taxon>
        <taxon>Lasiosphaeris</taxon>
    </lineage>
</organism>